<keyword evidence="1" id="KW-0175">Coiled coil</keyword>
<evidence type="ECO:0000256" key="1">
    <source>
        <dbReference type="SAM" id="Coils"/>
    </source>
</evidence>
<evidence type="ECO:0000256" key="2">
    <source>
        <dbReference type="SAM" id="MobiDB-lite"/>
    </source>
</evidence>
<evidence type="ECO:0000313" key="4">
    <source>
        <dbReference type="Proteomes" id="UP000286134"/>
    </source>
</evidence>
<sequence>MDTGHVCRVCSRPDNIIIRSEILENSDCMGNAVSLAERLMMPPSHMRASIQYRQSGTIEKGNVHVTPVMNGKRLLAFDALKSEIRAKRVEPLREIKSRDFKKTVAVAKANIDEQERNVDQMSDVRPAVMASEATVDGTGTPHARMIPAGSVLQAPRIVRSGKPVSAVRAARRAKGKSGKPAEITQSGDTAGAHVVDQPSREEDKTNNMDEVDISQEKQMHTKPV</sequence>
<comment type="caution">
    <text evidence="3">The sequence shown here is derived from an EMBL/GenBank/DDBJ whole genome shotgun (WGS) entry which is preliminary data.</text>
</comment>
<reference evidence="3 4" key="1">
    <citation type="journal article" date="2018" name="BMC Genomics">
        <title>Comparative genome analyses reveal sequence features reflecting distinct modes of host-adaptation between dicot and monocot powdery mildew.</title>
        <authorList>
            <person name="Wu Y."/>
            <person name="Ma X."/>
            <person name="Pan Z."/>
            <person name="Kale S.D."/>
            <person name="Song Y."/>
            <person name="King H."/>
            <person name="Zhang Q."/>
            <person name="Presley C."/>
            <person name="Deng X."/>
            <person name="Wei C.I."/>
            <person name="Xiao S."/>
        </authorList>
    </citation>
    <scope>NUCLEOTIDE SEQUENCE [LARGE SCALE GENOMIC DNA]</scope>
    <source>
        <strain evidence="3">UMSG2</strain>
    </source>
</reference>
<feature type="compositionally biased region" description="Basic and acidic residues" evidence="2">
    <location>
        <begin position="214"/>
        <end position="224"/>
    </location>
</feature>
<dbReference type="AlphaFoldDB" id="A0A420I333"/>
<gene>
    <name evidence="3" type="ORF">OnM2_021117</name>
</gene>
<evidence type="ECO:0000313" key="3">
    <source>
        <dbReference type="EMBL" id="RKF64093.1"/>
    </source>
</evidence>
<name>A0A420I333_9PEZI</name>
<feature type="coiled-coil region" evidence="1">
    <location>
        <begin position="97"/>
        <end position="124"/>
    </location>
</feature>
<accession>A0A420I333</accession>
<feature type="region of interest" description="Disordered" evidence="2">
    <location>
        <begin position="161"/>
        <end position="224"/>
    </location>
</feature>
<proteinExistence type="predicted"/>
<feature type="compositionally biased region" description="Basic and acidic residues" evidence="2">
    <location>
        <begin position="198"/>
        <end position="207"/>
    </location>
</feature>
<protein>
    <submittedName>
        <fullName evidence="3">Uncharacterized protein</fullName>
    </submittedName>
</protein>
<dbReference type="Proteomes" id="UP000286134">
    <property type="component" value="Unassembled WGS sequence"/>
</dbReference>
<dbReference type="EMBL" id="MCFK01002137">
    <property type="protein sequence ID" value="RKF64093.1"/>
    <property type="molecule type" value="Genomic_DNA"/>
</dbReference>
<organism evidence="3 4">
    <name type="scientific">Erysiphe neolycopersici</name>
    <dbReference type="NCBI Taxonomy" id="212602"/>
    <lineage>
        <taxon>Eukaryota</taxon>
        <taxon>Fungi</taxon>
        <taxon>Dikarya</taxon>
        <taxon>Ascomycota</taxon>
        <taxon>Pezizomycotina</taxon>
        <taxon>Leotiomycetes</taxon>
        <taxon>Erysiphales</taxon>
        <taxon>Erysiphaceae</taxon>
        <taxon>Erysiphe</taxon>
    </lineage>
</organism>
<keyword evidence="4" id="KW-1185">Reference proteome</keyword>